<comment type="caution">
    <text evidence="3">The sequence shown here is derived from an EMBL/GenBank/DDBJ whole genome shotgun (WGS) entry which is preliminary data.</text>
</comment>
<sequence length="149" mass="16684">MKNLKFILLAFLISCLTFTYGQESGESSSSESSTSETGTICFIRKTGFFGSASAFKTFIDEKFVCKLNNKRYSMHEVSPGSHIVSVQFGGKKSKKKAEKFQVNVEPGKITYVQVIMETGALVNNIYCEEVTENTATRKMKFLKPDKKCK</sequence>
<gene>
    <name evidence="3" type="ORF">GCM10011444_22000</name>
</gene>
<evidence type="ECO:0000313" key="4">
    <source>
        <dbReference type="Proteomes" id="UP000624701"/>
    </source>
</evidence>
<name>A0ABQ2BZF8_9FLAO</name>
<keyword evidence="1" id="KW-0732">Signal</keyword>
<dbReference type="Proteomes" id="UP000624701">
    <property type="component" value="Unassembled WGS sequence"/>
</dbReference>
<dbReference type="RefSeq" id="WP_188374813.1">
    <property type="nucleotide sequence ID" value="NZ_BMDQ01000003.1"/>
</dbReference>
<organism evidence="3 4">
    <name type="scientific">Winogradskyella haliclonae</name>
    <dbReference type="NCBI Taxonomy" id="2048558"/>
    <lineage>
        <taxon>Bacteria</taxon>
        <taxon>Pseudomonadati</taxon>
        <taxon>Bacteroidota</taxon>
        <taxon>Flavobacteriia</taxon>
        <taxon>Flavobacteriales</taxon>
        <taxon>Flavobacteriaceae</taxon>
        <taxon>Winogradskyella</taxon>
    </lineage>
</organism>
<keyword evidence="4" id="KW-1185">Reference proteome</keyword>
<evidence type="ECO:0000313" key="3">
    <source>
        <dbReference type="EMBL" id="GGI57891.1"/>
    </source>
</evidence>
<dbReference type="InterPro" id="IPR022548">
    <property type="entry name" value="DUF2846"/>
</dbReference>
<evidence type="ECO:0000259" key="2">
    <source>
        <dbReference type="Pfam" id="PF11008"/>
    </source>
</evidence>
<evidence type="ECO:0000256" key="1">
    <source>
        <dbReference type="SAM" id="SignalP"/>
    </source>
</evidence>
<feature type="chain" id="PRO_5047360957" description="DUF2846 domain-containing protein" evidence="1">
    <location>
        <begin position="22"/>
        <end position="149"/>
    </location>
</feature>
<protein>
    <recommendedName>
        <fullName evidence="2">DUF2846 domain-containing protein</fullName>
    </recommendedName>
</protein>
<feature type="domain" description="DUF2846" evidence="2">
    <location>
        <begin position="37"/>
        <end position="119"/>
    </location>
</feature>
<reference evidence="4" key="1">
    <citation type="journal article" date="2019" name="Int. J. Syst. Evol. Microbiol.">
        <title>The Global Catalogue of Microorganisms (GCM) 10K type strain sequencing project: providing services to taxonomists for standard genome sequencing and annotation.</title>
        <authorList>
            <consortium name="The Broad Institute Genomics Platform"/>
            <consortium name="The Broad Institute Genome Sequencing Center for Infectious Disease"/>
            <person name="Wu L."/>
            <person name="Ma J."/>
        </authorList>
    </citation>
    <scope>NUCLEOTIDE SEQUENCE [LARGE SCALE GENOMIC DNA]</scope>
    <source>
        <strain evidence="4">CCM 8681</strain>
    </source>
</reference>
<accession>A0ABQ2BZF8</accession>
<dbReference type="Pfam" id="PF11008">
    <property type="entry name" value="DUF2846"/>
    <property type="match status" value="1"/>
</dbReference>
<proteinExistence type="predicted"/>
<dbReference type="EMBL" id="BMDQ01000003">
    <property type="protein sequence ID" value="GGI57891.1"/>
    <property type="molecule type" value="Genomic_DNA"/>
</dbReference>
<feature type="signal peptide" evidence="1">
    <location>
        <begin position="1"/>
        <end position="21"/>
    </location>
</feature>